<reference evidence="1" key="1">
    <citation type="submission" date="2023-03" db="EMBL/GenBank/DDBJ databases">
        <title>Multiphase analysis and comparison of six strains from genera Psychromarinibacter, Lutimaribacter, and Maritimibacter, including a novel species: Psychromarinibacter sediminicola sp. nov.</title>
        <authorList>
            <person name="Wang Y.-H."/>
            <person name="Ye M.-Q."/>
            <person name="Du Z.-J."/>
        </authorList>
    </citation>
    <scope>NUCLEOTIDE SEQUENCE</scope>
    <source>
        <strain evidence="1">C21-152</strain>
    </source>
</reference>
<dbReference type="Proteomes" id="UP001220964">
    <property type="component" value="Unassembled WGS sequence"/>
</dbReference>
<dbReference type="RefSeq" id="WP_275565400.1">
    <property type="nucleotide sequence ID" value="NZ_JARGYC010000001.1"/>
</dbReference>
<accession>A0AAE3NN08</accession>
<evidence type="ECO:0000313" key="2">
    <source>
        <dbReference type="Proteomes" id="UP001220964"/>
    </source>
</evidence>
<sequence>MTLPRATLKDMLWSDRGREQGGASLRQVLSELRRALGPLADCLLANRRQVGLDPARVAVPDAPAEAGAARFLDGIDIRDPAFEAWLAERRAAQGARIAPAPATEMPDGQRRLLMLSDAPADGMERFFAEGFADNVARALTEQITLQVLRDTGTGPAEVDLVLRTRASVDRQMAGLRVLMESGPGGNSLWSGTEFVEMQGAPPLDHLNVLRLIHEASDSVSEALSDTARLGGDEFDASVTARIAVRRMFSMRADDQLEADRLLETAFDLMPRGVFLAWRALLRIMMLVERHSAFTDDAAAEAEAMAARALELEPTNSMVLAAATHAALVLGGDTTAGMEYAQRGLRANRANPFAWDGLAMAALYHGNAKLAHRAQMIGRHISGNTPFLHWFDMGCAMTATTRGALDEALDWARKSAATAPDFHPPLRYLIALYAHSGRMESAIDVVHRLKRLEPDFTVERLVEDEAYPVLDLRRSALLTPRLIAELT</sequence>
<protein>
    <recommendedName>
        <fullName evidence="3">Transcriptional regulator</fullName>
    </recommendedName>
</protein>
<dbReference type="EMBL" id="JARGYC010000001">
    <property type="protein sequence ID" value="MDF0599256.1"/>
    <property type="molecule type" value="Genomic_DNA"/>
</dbReference>
<keyword evidence="2" id="KW-1185">Reference proteome</keyword>
<dbReference type="InterPro" id="IPR011990">
    <property type="entry name" value="TPR-like_helical_dom_sf"/>
</dbReference>
<name>A0AAE3NN08_9RHOB</name>
<gene>
    <name evidence="1" type="ORF">P1J78_00795</name>
</gene>
<evidence type="ECO:0000313" key="1">
    <source>
        <dbReference type="EMBL" id="MDF0599256.1"/>
    </source>
</evidence>
<comment type="caution">
    <text evidence="1">The sequence shown here is derived from an EMBL/GenBank/DDBJ whole genome shotgun (WGS) entry which is preliminary data.</text>
</comment>
<dbReference type="Gene3D" id="1.25.40.10">
    <property type="entry name" value="Tetratricopeptide repeat domain"/>
    <property type="match status" value="1"/>
</dbReference>
<dbReference type="AlphaFoldDB" id="A0AAE3NN08"/>
<proteinExistence type="predicted"/>
<dbReference type="SUPFAM" id="SSF48452">
    <property type="entry name" value="TPR-like"/>
    <property type="match status" value="1"/>
</dbReference>
<evidence type="ECO:0008006" key="3">
    <source>
        <dbReference type="Google" id="ProtNLM"/>
    </source>
</evidence>
<organism evidence="1 2">
    <name type="scientific">Psychromarinibacter sediminicola</name>
    <dbReference type="NCBI Taxonomy" id="3033385"/>
    <lineage>
        <taxon>Bacteria</taxon>
        <taxon>Pseudomonadati</taxon>
        <taxon>Pseudomonadota</taxon>
        <taxon>Alphaproteobacteria</taxon>
        <taxon>Rhodobacterales</taxon>
        <taxon>Paracoccaceae</taxon>
        <taxon>Psychromarinibacter</taxon>
    </lineage>
</organism>